<dbReference type="EMBL" id="LRDH01000107">
    <property type="protein sequence ID" value="PPV14660.1"/>
    <property type="molecule type" value="Genomic_DNA"/>
</dbReference>
<proteinExistence type="predicted"/>
<organism evidence="1 2">
    <name type="scientific">Clostridium butyricum</name>
    <dbReference type="NCBI Taxonomy" id="1492"/>
    <lineage>
        <taxon>Bacteria</taxon>
        <taxon>Bacillati</taxon>
        <taxon>Bacillota</taxon>
        <taxon>Clostridia</taxon>
        <taxon>Eubacteriales</taxon>
        <taxon>Clostridiaceae</taxon>
        <taxon>Clostridium</taxon>
    </lineage>
</organism>
<evidence type="ECO:0008006" key="3">
    <source>
        <dbReference type="Google" id="ProtNLM"/>
    </source>
</evidence>
<name>A0A2S7FA81_CLOBU</name>
<gene>
    <name evidence="1" type="ORF">AWN73_02820</name>
</gene>
<accession>A0A2S7FA81</accession>
<evidence type="ECO:0000313" key="1">
    <source>
        <dbReference type="EMBL" id="PPV14660.1"/>
    </source>
</evidence>
<dbReference type="AlphaFoldDB" id="A0A2S7FA81"/>
<protein>
    <recommendedName>
        <fullName evidence="3">GNAT family N-acetyltransferase</fullName>
    </recommendedName>
</protein>
<dbReference type="Gene3D" id="3.40.630.30">
    <property type="match status" value="1"/>
</dbReference>
<reference evidence="1 2" key="1">
    <citation type="submission" date="2016-01" db="EMBL/GenBank/DDBJ databases">
        <title>Characterization of the Clostridium difficile lineages that are prevalent in Hong Kong and China.</title>
        <authorList>
            <person name="Kwok J.S.-L."/>
            <person name="Lam W.-Y."/>
            <person name="Ip M."/>
            <person name="Chan T.-F."/>
            <person name="Hawkey P.M."/>
            <person name="Tsui S.K.-W."/>
        </authorList>
    </citation>
    <scope>NUCLEOTIDE SEQUENCE [LARGE SCALE GENOMIC DNA]</scope>
    <source>
        <strain evidence="1 2">300064</strain>
    </source>
</reference>
<comment type="caution">
    <text evidence="1">The sequence shown here is derived from an EMBL/GenBank/DDBJ whole genome shotgun (WGS) entry which is preliminary data.</text>
</comment>
<dbReference type="Proteomes" id="UP000238081">
    <property type="component" value="Unassembled WGS sequence"/>
</dbReference>
<evidence type="ECO:0000313" key="2">
    <source>
        <dbReference type="Proteomes" id="UP000238081"/>
    </source>
</evidence>
<dbReference type="SUPFAM" id="SSF55729">
    <property type="entry name" value="Acyl-CoA N-acyltransferases (Nat)"/>
    <property type="match status" value="1"/>
</dbReference>
<dbReference type="InterPro" id="IPR016181">
    <property type="entry name" value="Acyl_CoA_acyltransferase"/>
</dbReference>
<sequence>MNNRSGDKMQCRIVEEYHTASYNKFKENNIVQKDIVMSKVYKKMNNFSYRYLICEEEENCLGVFPFILYDNDIAKIINSMPFLGYGGISVDEIQKEEIFKCMIDYITDYAKNNDVTLITICTEPFDKNCDLYDKYFKADYKSKNFFQYIDLKNDIFQNMKSKFRGNLKRNIKKCSERYGIKIIESYELNDLKYWYENVYVNRLKETGCSIYPYEVFKTIIENIEKKRIKMYYGISEGKIIGGALYLNQLNSIDNYMRVVSTKYLHTQLGTYLDYLSIKYAIENDVKYYNWQSCDQIGSSIFKYKEDWGSKVGYHYYLTKAIKDTETLKKIPREKIRENFKGIYVLPYEEFMQEN</sequence>